<keyword evidence="2" id="KW-1185">Reference proteome</keyword>
<sequence>MDEPELLLPEKAAAYLGIPELTLHQLIAAGTIRTVFYRGVARVAVYELNRYLAHQPAN</sequence>
<gene>
    <name evidence="1" type="ORF">BJ963_003351</name>
</gene>
<dbReference type="AlphaFoldDB" id="A0A852T4P8"/>
<dbReference type="RefSeq" id="WP_179457641.1">
    <property type="nucleotide sequence ID" value="NZ_BAAAPX010000001.1"/>
</dbReference>
<protein>
    <submittedName>
        <fullName evidence="1">Excisionase family DNA binding protein</fullName>
    </submittedName>
</protein>
<organism evidence="1 2">
    <name type="scientific">Leifsonia soli</name>
    <dbReference type="NCBI Taxonomy" id="582665"/>
    <lineage>
        <taxon>Bacteria</taxon>
        <taxon>Bacillati</taxon>
        <taxon>Actinomycetota</taxon>
        <taxon>Actinomycetes</taxon>
        <taxon>Micrococcales</taxon>
        <taxon>Microbacteriaceae</taxon>
        <taxon>Leifsonia</taxon>
    </lineage>
</organism>
<reference evidence="1 2" key="1">
    <citation type="submission" date="2020-07" db="EMBL/GenBank/DDBJ databases">
        <title>Sequencing the genomes of 1000 actinobacteria strains.</title>
        <authorList>
            <person name="Klenk H.-P."/>
        </authorList>
    </citation>
    <scope>NUCLEOTIDE SEQUENCE [LARGE SCALE GENOMIC DNA]</scope>
    <source>
        <strain evidence="1 2">DSM 23871</strain>
    </source>
</reference>
<name>A0A852T4P8_9MICO</name>
<dbReference type="EMBL" id="JACCBJ010000001">
    <property type="protein sequence ID" value="NYD75832.1"/>
    <property type="molecule type" value="Genomic_DNA"/>
</dbReference>
<evidence type="ECO:0000313" key="1">
    <source>
        <dbReference type="EMBL" id="NYD75832.1"/>
    </source>
</evidence>
<comment type="caution">
    <text evidence="1">The sequence shown here is derived from an EMBL/GenBank/DDBJ whole genome shotgun (WGS) entry which is preliminary data.</text>
</comment>
<dbReference type="Proteomes" id="UP000589620">
    <property type="component" value="Unassembled WGS sequence"/>
</dbReference>
<proteinExistence type="predicted"/>
<evidence type="ECO:0000313" key="2">
    <source>
        <dbReference type="Proteomes" id="UP000589620"/>
    </source>
</evidence>
<accession>A0A852T4P8</accession>